<evidence type="ECO:0000313" key="1">
    <source>
        <dbReference type="EMBL" id="MFC4516434.1"/>
    </source>
</evidence>
<organism evidence="1 2">
    <name type="scientific">Streptomyces ehimensis</name>
    <dbReference type="NCBI Taxonomy" id="68195"/>
    <lineage>
        <taxon>Bacteria</taxon>
        <taxon>Bacillati</taxon>
        <taxon>Actinomycetota</taxon>
        <taxon>Actinomycetes</taxon>
        <taxon>Kitasatosporales</taxon>
        <taxon>Streptomycetaceae</taxon>
        <taxon>Streptomyces</taxon>
    </lineage>
</organism>
<dbReference type="EMBL" id="JBHSFS010000013">
    <property type="protein sequence ID" value="MFC4516434.1"/>
    <property type="molecule type" value="Genomic_DNA"/>
</dbReference>
<gene>
    <name evidence="1" type="ORF">ACFPEN_26320</name>
</gene>
<comment type="caution">
    <text evidence="1">The sequence shown here is derived from an EMBL/GenBank/DDBJ whole genome shotgun (WGS) entry which is preliminary data.</text>
</comment>
<evidence type="ECO:0000313" key="2">
    <source>
        <dbReference type="Proteomes" id="UP001595990"/>
    </source>
</evidence>
<dbReference type="Proteomes" id="UP001595990">
    <property type="component" value="Unassembled WGS sequence"/>
</dbReference>
<proteinExistence type="predicted"/>
<protein>
    <submittedName>
        <fullName evidence="1">Uncharacterized protein</fullName>
    </submittedName>
</protein>
<sequence>MDSEPLQIPLNQLRHAFELALQHIEASAGSAVALEHDYFWSVPGDELYDVLNEPRTTTIGQLSESWQHLENLLADPDQAVGYHLVWLADLLRAIGQDTTQGGTPCGDSRA</sequence>
<name>A0ABV9BQV8_9ACTN</name>
<dbReference type="RefSeq" id="WP_417923595.1">
    <property type="nucleotide sequence ID" value="NZ_JBHSFS010000013.1"/>
</dbReference>
<accession>A0ABV9BQV8</accession>
<reference evidence="2" key="1">
    <citation type="journal article" date="2019" name="Int. J. Syst. Evol. Microbiol.">
        <title>The Global Catalogue of Microorganisms (GCM) 10K type strain sequencing project: providing services to taxonomists for standard genome sequencing and annotation.</title>
        <authorList>
            <consortium name="The Broad Institute Genomics Platform"/>
            <consortium name="The Broad Institute Genome Sequencing Center for Infectious Disease"/>
            <person name="Wu L."/>
            <person name="Ma J."/>
        </authorList>
    </citation>
    <scope>NUCLEOTIDE SEQUENCE [LARGE SCALE GENOMIC DNA]</scope>
    <source>
        <strain evidence="2">CECT 8064</strain>
    </source>
</reference>
<keyword evidence="2" id="KW-1185">Reference proteome</keyword>